<gene>
    <name evidence="1" type="ORF">Nepgr_025507</name>
</gene>
<comment type="caution">
    <text evidence="1">The sequence shown here is derived from an EMBL/GenBank/DDBJ whole genome shotgun (WGS) entry which is preliminary data.</text>
</comment>
<organism evidence="1 2">
    <name type="scientific">Nepenthes gracilis</name>
    <name type="common">Slender pitcher plant</name>
    <dbReference type="NCBI Taxonomy" id="150966"/>
    <lineage>
        <taxon>Eukaryota</taxon>
        <taxon>Viridiplantae</taxon>
        <taxon>Streptophyta</taxon>
        <taxon>Embryophyta</taxon>
        <taxon>Tracheophyta</taxon>
        <taxon>Spermatophyta</taxon>
        <taxon>Magnoliopsida</taxon>
        <taxon>eudicotyledons</taxon>
        <taxon>Gunneridae</taxon>
        <taxon>Pentapetalae</taxon>
        <taxon>Caryophyllales</taxon>
        <taxon>Nepenthaceae</taxon>
        <taxon>Nepenthes</taxon>
    </lineage>
</organism>
<dbReference type="Proteomes" id="UP001279734">
    <property type="component" value="Unassembled WGS sequence"/>
</dbReference>
<reference evidence="1" key="1">
    <citation type="submission" date="2023-05" db="EMBL/GenBank/DDBJ databases">
        <title>Nepenthes gracilis genome sequencing.</title>
        <authorList>
            <person name="Fukushima K."/>
        </authorList>
    </citation>
    <scope>NUCLEOTIDE SEQUENCE</scope>
    <source>
        <strain evidence="1">SING2019-196</strain>
    </source>
</reference>
<sequence>MESCAACLKNSRDHELDFDRTKAGYFTGVELKVRLNVARGKELVLVRNKEVDIGEPGVNSFKMAANYYRR</sequence>
<evidence type="ECO:0000313" key="1">
    <source>
        <dbReference type="EMBL" id="GMH23664.1"/>
    </source>
</evidence>
<protein>
    <submittedName>
        <fullName evidence="1">Uncharacterized protein</fullName>
    </submittedName>
</protein>
<proteinExistence type="predicted"/>
<dbReference type="AlphaFoldDB" id="A0AAD3T6H7"/>
<accession>A0AAD3T6H7</accession>
<evidence type="ECO:0000313" key="2">
    <source>
        <dbReference type="Proteomes" id="UP001279734"/>
    </source>
</evidence>
<keyword evidence="2" id="KW-1185">Reference proteome</keyword>
<name>A0AAD3T6H7_NEPGR</name>
<dbReference type="EMBL" id="BSYO01000026">
    <property type="protein sequence ID" value="GMH23664.1"/>
    <property type="molecule type" value="Genomic_DNA"/>
</dbReference>